<feature type="compositionally biased region" description="Low complexity" evidence="1">
    <location>
        <begin position="48"/>
        <end position="68"/>
    </location>
</feature>
<dbReference type="Proteomes" id="UP001497457">
    <property type="component" value="Chromosome 10rd"/>
</dbReference>
<dbReference type="AlphaFoldDB" id="A0ABC8VRF7"/>
<sequence length="329" mass="34355">MAPLPYQGSGTGATAPEAEAAELRRQASCASCGSEEPPVAARHDRSSRLSGSASFCSSSPARSTSSSATHYLPASNKLSSESIPFSVQDLSSFSSSSYESFFHIDASDLAAGAGAGGEFLDFDPTATTTTRAPPAVQTMMMAAAQSYDPTRLPSSMFRARSNAAMPGDWSVTSNDSLFSIQLSHSGDLSAMYADMYYDAAGFPHFSPSGGAGDLKTLASMSSDSSSVRSGGLCVRQDCARCGGSSGGKTRKSVRFAATESVVSTEGKHSIVVSTLEVAMEEENARESATKAPPEAGWCELGCCLPSPTTAWWPRCCVCCGCGCRCKWWI</sequence>
<keyword evidence="3" id="KW-1185">Reference proteome</keyword>
<name>A0ABC8VRF7_9POAL</name>
<dbReference type="PANTHER" id="PTHR33673:SF40">
    <property type="entry name" value="OS05G0196700 PROTEIN"/>
    <property type="match status" value="1"/>
</dbReference>
<gene>
    <name evidence="2" type="ORF">URODEC1_LOCUS5977</name>
</gene>
<feature type="region of interest" description="Disordered" evidence="1">
    <location>
        <begin position="1"/>
        <end position="69"/>
    </location>
</feature>
<proteinExistence type="predicted"/>
<evidence type="ECO:0000313" key="3">
    <source>
        <dbReference type="Proteomes" id="UP001497457"/>
    </source>
</evidence>
<accession>A0ABC8VRF7</accession>
<evidence type="ECO:0000313" key="2">
    <source>
        <dbReference type="EMBL" id="CAL4895339.1"/>
    </source>
</evidence>
<reference evidence="3" key="1">
    <citation type="submission" date="2024-06" db="EMBL/GenBank/DDBJ databases">
        <authorList>
            <person name="Ryan C."/>
        </authorList>
    </citation>
    <scope>NUCLEOTIDE SEQUENCE [LARGE SCALE GENOMIC DNA]</scope>
</reference>
<reference evidence="2 3" key="2">
    <citation type="submission" date="2024-10" db="EMBL/GenBank/DDBJ databases">
        <authorList>
            <person name="Ryan C."/>
        </authorList>
    </citation>
    <scope>NUCLEOTIDE SEQUENCE [LARGE SCALE GENOMIC DNA]</scope>
</reference>
<protein>
    <submittedName>
        <fullName evidence="2">Uncharacterized protein</fullName>
    </submittedName>
</protein>
<dbReference type="PANTHER" id="PTHR33673">
    <property type="entry name" value="SUPPRESSOR SRP40-LIKE PROTEIN"/>
    <property type="match status" value="1"/>
</dbReference>
<organism evidence="2 3">
    <name type="scientific">Urochloa decumbens</name>
    <dbReference type="NCBI Taxonomy" id="240449"/>
    <lineage>
        <taxon>Eukaryota</taxon>
        <taxon>Viridiplantae</taxon>
        <taxon>Streptophyta</taxon>
        <taxon>Embryophyta</taxon>
        <taxon>Tracheophyta</taxon>
        <taxon>Spermatophyta</taxon>
        <taxon>Magnoliopsida</taxon>
        <taxon>Liliopsida</taxon>
        <taxon>Poales</taxon>
        <taxon>Poaceae</taxon>
        <taxon>PACMAD clade</taxon>
        <taxon>Panicoideae</taxon>
        <taxon>Panicodae</taxon>
        <taxon>Paniceae</taxon>
        <taxon>Melinidinae</taxon>
        <taxon>Urochloa</taxon>
    </lineage>
</organism>
<evidence type="ECO:0000256" key="1">
    <source>
        <dbReference type="SAM" id="MobiDB-lite"/>
    </source>
</evidence>
<dbReference type="EMBL" id="OZ075120">
    <property type="protein sequence ID" value="CAL4895339.1"/>
    <property type="molecule type" value="Genomic_DNA"/>
</dbReference>